<name>A0AA39GC60_SARSR</name>
<dbReference type="InterPro" id="IPR040203">
    <property type="entry name" value="Sld2"/>
</dbReference>
<dbReference type="GO" id="GO:0003688">
    <property type="term" value="F:DNA replication origin binding"/>
    <property type="evidence" value="ECO:0007669"/>
    <property type="project" value="TreeGrafter"/>
</dbReference>
<dbReference type="Gene3D" id="1.10.10.1460">
    <property type="match status" value="1"/>
</dbReference>
<dbReference type="Proteomes" id="UP001175261">
    <property type="component" value="Unassembled WGS sequence"/>
</dbReference>
<sequence>MDDKTRSRYEAKSAELRADLKTWEGDWASTHNGSKPGREDIKSNPEIAKKYKDYNKIRDILSGKIPPPTRSAQKPAKRKPDEAPVQTPMKKSRHAETPVKDRDQQEGLMGTPAISRKLFSPTPVMALGPTPQRDGRVLGLFDLLIEKELGTPKKMAQKGSEAGKIASTPSKRQGTADPDSGRLGRTPMSSSKRQLLNTFMTPLKNRGNGVEGDGGTPSSVSKLQFDTPAFLKRHSFPVATDENVDMPAPLKLPRKPMVRGLSEIVASLRKIEEEHAEADDDLEAMREMEEMEAGGTIAPPTMPAPAPRKLVEEEVLAPDRPAQALPLGGFDDEGAYDSPTEDQVGRDGQPLRIFKKKGQKRTTRRSNMKPVRSKRAASVDLGGKTDGNGKEEAATDDEEAEVLHSGAESDYDDRAERKKKAAAAPKKEGKVKKTARKVNELAHANFQRLKIKNGGAKGGAGFNSRFRRRR</sequence>
<evidence type="ECO:0000256" key="2">
    <source>
        <dbReference type="ARBA" id="ARBA00007276"/>
    </source>
</evidence>
<organism evidence="11 12">
    <name type="scientific">Sarocladium strictum</name>
    <name type="common">Black bundle disease fungus</name>
    <name type="synonym">Acremonium strictum</name>
    <dbReference type="NCBI Taxonomy" id="5046"/>
    <lineage>
        <taxon>Eukaryota</taxon>
        <taxon>Fungi</taxon>
        <taxon>Dikarya</taxon>
        <taxon>Ascomycota</taxon>
        <taxon>Pezizomycotina</taxon>
        <taxon>Sordariomycetes</taxon>
        <taxon>Hypocreomycetidae</taxon>
        <taxon>Hypocreales</taxon>
        <taxon>Sarocladiaceae</taxon>
        <taxon>Sarocladium</taxon>
    </lineage>
</organism>
<feature type="coiled-coil region" evidence="9">
    <location>
        <begin position="261"/>
        <end position="291"/>
    </location>
</feature>
<evidence type="ECO:0000256" key="9">
    <source>
        <dbReference type="SAM" id="Coils"/>
    </source>
</evidence>
<keyword evidence="9" id="KW-0175">Coiled coil</keyword>
<dbReference type="GO" id="GO:0000727">
    <property type="term" value="P:double-strand break repair via break-induced replication"/>
    <property type="evidence" value="ECO:0007669"/>
    <property type="project" value="TreeGrafter"/>
</dbReference>
<dbReference type="InterPro" id="IPR021110">
    <property type="entry name" value="DNA_rep_checkpnt_protein"/>
</dbReference>
<dbReference type="GO" id="GO:1902977">
    <property type="term" value="P:mitotic DNA replication preinitiation complex assembly"/>
    <property type="evidence" value="ECO:0007669"/>
    <property type="project" value="TreeGrafter"/>
</dbReference>
<reference evidence="11" key="1">
    <citation type="submission" date="2022-10" db="EMBL/GenBank/DDBJ databases">
        <title>Determination and structural analysis of whole genome sequence of Sarocladium strictum F4-1.</title>
        <authorList>
            <person name="Hu L."/>
            <person name="Jiang Y."/>
        </authorList>
    </citation>
    <scope>NUCLEOTIDE SEQUENCE</scope>
    <source>
        <strain evidence="11">F4-1</strain>
    </source>
</reference>
<keyword evidence="12" id="KW-1185">Reference proteome</keyword>
<feature type="region of interest" description="Disordered" evidence="10">
    <location>
        <begin position="20"/>
        <end position="46"/>
    </location>
</feature>
<feature type="compositionally biased region" description="Basic and acidic residues" evidence="10">
    <location>
        <begin position="94"/>
        <end position="105"/>
    </location>
</feature>
<evidence type="ECO:0000256" key="10">
    <source>
        <dbReference type="SAM" id="MobiDB-lite"/>
    </source>
</evidence>
<dbReference type="FunFam" id="1.10.10.1460:FF:000001">
    <property type="entry name" value="DNA replication regulator Sld2"/>
    <property type="match status" value="1"/>
</dbReference>
<feature type="compositionally biased region" description="Basic residues" evidence="10">
    <location>
        <begin position="353"/>
        <end position="375"/>
    </location>
</feature>
<feature type="region of interest" description="Disordered" evidence="10">
    <location>
        <begin position="58"/>
        <end position="135"/>
    </location>
</feature>
<dbReference type="EMBL" id="JAPDFR010000008">
    <property type="protein sequence ID" value="KAK0384600.1"/>
    <property type="molecule type" value="Genomic_DNA"/>
</dbReference>
<feature type="region of interest" description="Disordered" evidence="10">
    <location>
        <begin position="314"/>
        <end position="433"/>
    </location>
</feature>
<protein>
    <recommendedName>
        <fullName evidence="3 8">DNA replication regulator SLD2</fullName>
    </recommendedName>
</protein>
<dbReference type="GO" id="GO:0031261">
    <property type="term" value="C:DNA replication preinitiation complex"/>
    <property type="evidence" value="ECO:0007669"/>
    <property type="project" value="TreeGrafter"/>
</dbReference>
<accession>A0AA39GC60</accession>
<dbReference type="Pfam" id="PF11719">
    <property type="entry name" value="Drc1-Sld2"/>
    <property type="match status" value="1"/>
</dbReference>
<dbReference type="CDD" id="cd22289">
    <property type="entry name" value="RecQL4_SLD2_NTD"/>
    <property type="match status" value="1"/>
</dbReference>
<dbReference type="AlphaFoldDB" id="A0AA39GC60"/>
<feature type="compositionally biased region" description="Polar residues" evidence="10">
    <location>
        <begin position="187"/>
        <end position="200"/>
    </location>
</feature>
<comment type="subcellular location">
    <subcellularLocation>
        <location evidence="1 8">Nucleus</location>
    </subcellularLocation>
</comment>
<keyword evidence="6 8" id="KW-0131">Cell cycle</keyword>
<evidence type="ECO:0000256" key="1">
    <source>
        <dbReference type="ARBA" id="ARBA00004123"/>
    </source>
</evidence>
<feature type="compositionally biased region" description="Basic and acidic residues" evidence="10">
    <location>
        <begin position="36"/>
        <end position="46"/>
    </location>
</feature>
<gene>
    <name evidence="11" type="ORF">NLU13_8686</name>
</gene>
<evidence type="ECO:0000256" key="5">
    <source>
        <dbReference type="ARBA" id="ARBA00023242"/>
    </source>
</evidence>
<dbReference type="GO" id="GO:0003697">
    <property type="term" value="F:single-stranded DNA binding"/>
    <property type="evidence" value="ECO:0007669"/>
    <property type="project" value="TreeGrafter"/>
</dbReference>
<evidence type="ECO:0000256" key="6">
    <source>
        <dbReference type="ARBA" id="ARBA00023306"/>
    </source>
</evidence>
<evidence type="ECO:0000256" key="7">
    <source>
        <dbReference type="ARBA" id="ARBA00025253"/>
    </source>
</evidence>
<keyword evidence="4 8" id="KW-0235">DNA replication</keyword>
<evidence type="ECO:0000256" key="4">
    <source>
        <dbReference type="ARBA" id="ARBA00022705"/>
    </source>
</evidence>
<comment type="caution">
    <text evidence="11">The sequence shown here is derived from an EMBL/GenBank/DDBJ whole genome shotgun (WGS) entry which is preliminary data.</text>
</comment>
<dbReference type="GO" id="GO:0006270">
    <property type="term" value="P:DNA replication initiation"/>
    <property type="evidence" value="ECO:0007669"/>
    <property type="project" value="UniProtKB-UniRule"/>
</dbReference>
<feature type="region of interest" description="Disordered" evidence="10">
    <location>
        <begin position="450"/>
        <end position="470"/>
    </location>
</feature>
<comment type="similarity">
    <text evidence="2 8">Belongs to the SLD2 family.</text>
</comment>
<keyword evidence="5 8" id="KW-0539">Nucleus</keyword>
<evidence type="ECO:0000256" key="3">
    <source>
        <dbReference type="ARBA" id="ARBA00018363"/>
    </source>
</evidence>
<dbReference type="PANTHER" id="PTHR28124:SF1">
    <property type="entry name" value="DNA REPLICATION REGULATOR SLD2"/>
    <property type="match status" value="1"/>
</dbReference>
<evidence type="ECO:0000313" key="12">
    <source>
        <dbReference type="Proteomes" id="UP001175261"/>
    </source>
</evidence>
<dbReference type="PANTHER" id="PTHR28124">
    <property type="entry name" value="DNA REPLICATION REGULATOR SLD2"/>
    <property type="match status" value="1"/>
</dbReference>
<evidence type="ECO:0000256" key="8">
    <source>
        <dbReference type="RuleBase" id="RU367067"/>
    </source>
</evidence>
<evidence type="ECO:0000313" key="11">
    <source>
        <dbReference type="EMBL" id="KAK0384600.1"/>
    </source>
</evidence>
<comment type="function">
    <text evidence="7 8">Has a role in the initiation of DNA replication. Required at S-phase checkpoint.</text>
</comment>
<proteinExistence type="inferred from homology"/>
<feature type="region of interest" description="Disordered" evidence="10">
    <location>
        <begin position="149"/>
        <end position="222"/>
    </location>
</feature>